<dbReference type="AlphaFoldDB" id="A0A0L7B664"/>
<protein>
    <submittedName>
        <fullName evidence="3">Phosphoribosyl transferase</fullName>
    </submittedName>
</protein>
<comment type="similarity">
    <text evidence="1">Belongs to the ComF/GntX family.</text>
</comment>
<sequence>MLSWDRRDSLLGMMRDALFPRGCAGCDRPDEVLCGDCRSLFANWRNRELVSGQETQGAVHTWSASTYQGVVRHAILAWKDHDDTELDTIFGEVMASLLEHSAIHRSCRRQTAVLVVPVPSSPASMRRRGRRHIDPLSKAVANALCDYGFDAKPYRVLASIASGGRSVQQASSAQRAQRIGGRIALVSDAVMQGQQVVLVDDIITTGSTLRQCAQTCRQAGAEVIGAMTLTEAKRVV</sequence>
<feature type="domain" description="Phosphoribosyltransferase" evidence="2">
    <location>
        <begin position="138"/>
        <end position="230"/>
    </location>
</feature>
<name>A0A0L7B664_BIFBR</name>
<dbReference type="InterPro" id="IPR029057">
    <property type="entry name" value="PRTase-like"/>
</dbReference>
<dbReference type="PANTHER" id="PTHR47505:SF1">
    <property type="entry name" value="DNA UTILIZATION PROTEIN YHGH"/>
    <property type="match status" value="1"/>
</dbReference>
<dbReference type="PATRIC" id="fig|1365965.3.peg.177"/>
<dbReference type="InterPro" id="IPR000836">
    <property type="entry name" value="PRTase_dom"/>
</dbReference>
<dbReference type="GO" id="GO:0016740">
    <property type="term" value="F:transferase activity"/>
    <property type="evidence" value="ECO:0007669"/>
    <property type="project" value="UniProtKB-KW"/>
</dbReference>
<gene>
    <name evidence="3" type="ORF">BBM1128_00875</name>
</gene>
<dbReference type="CDD" id="cd06223">
    <property type="entry name" value="PRTases_typeI"/>
    <property type="match status" value="1"/>
</dbReference>
<proteinExistence type="inferred from homology"/>
<dbReference type="Pfam" id="PF00156">
    <property type="entry name" value="Pribosyltran"/>
    <property type="match status" value="1"/>
</dbReference>
<keyword evidence="3" id="KW-0808">Transferase</keyword>
<organism evidence="3 4">
    <name type="scientific">Bifidobacterium breve MCC 1128</name>
    <dbReference type="NCBI Taxonomy" id="1365965"/>
    <lineage>
        <taxon>Bacteria</taxon>
        <taxon>Bacillati</taxon>
        <taxon>Actinomycetota</taxon>
        <taxon>Actinomycetes</taxon>
        <taxon>Bifidobacteriales</taxon>
        <taxon>Bifidobacteriaceae</taxon>
        <taxon>Bifidobacterium</taxon>
    </lineage>
</organism>
<dbReference type="PANTHER" id="PTHR47505">
    <property type="entry name" value="DNA UTILIZATION PROTEIN YHGH"/>
    <property type="match status" value="1"/>
</dbReference>
<evidence type="ECO:0000259" key="2">
    <source>
        <dbReference type="Pfam" id="PF00156"/>
    </source>
</evidence>
<evidence type="ECO:0000313" key="3">
    <source>
        <dbReference type="EMBL" id="KOA42713.1"/>
    </source>
</evidence>
<reference evidence="3 4" key="1">
    <citation type="journal article" date="2015" name="Int J Genomics">
        <title>Comparative Genomics Revealed Genetic Diversity and Species/Strain-Level Differences in Carbohydrate Metabolism of Three Probiotic Bifidobacterial Species.</title>
        <authorList>
            <person name="Odamaki T."/>
            <person name="Horigome A."/>
            <person name="Sugahara H."/>
            <person name="Hashikura N."/>
            <person name="Minami J."/>
            <person name="Xiao J.Z."/>
            <person name="Abe F."/>
        </authorList>
    </citation>
    <scope>NUCLEOTIDE SEQUENCE [LARGE SCALE GENOMIC DNA]</scope>
    <source>
        <strain evidence="3 4">MCC 1128</strain>
    </source>
</reference>
<dbReference type="EMBL" id="AVQD01000003">
    <property type="protein sequence ID" value="KOA42713.1"/>
    <property type="molecule type" value="Genomic_DNA"/>
</dbReference>
<dbReference type="SUPFAM" id="SSF53271">
    <property type="entry name" value="PRTase-like"/>
    <property type="match status" value="1"/>
</dbReference>
<evidence type="ECO:0000313" key="4">
    <source>
        <dbReference type="Proteomes" id="UP000037193"/>
    </source>
</evidence>
<comment type="caution">
    <text evidence="3">The sequence shown here is derived from an EMBL/GenBank/DDBJ whole genome shotgun (WGS) entry which is preliminary data.</text>
</comment>
<evidence type="ECO:0000256" key="1">
    <source>
        <dbReference type="ARBA" id="ARBA00008007"/>
    </source>
</evidence>
<dbReference type="Proteomes" id="UP000037193">
    <property type="component" value="Unassembled WGS sequence"/>
</dbReference>
<dbReference type="Gene3D" id="3.40.50.2020">
    <property type="match status" value="1"/>
</dbReference>
<dbReference type="InterPro" id="IPR051910">
    <property type="entry name" value="ComF/GntX_DNA_util-trans"/>
</dbReference>
<accession>A0A0L7B664</accession>